<proteinExistence type="predicted"/>
<dbReference type="EMBL" id="JAPFQN010000002">
    <property type="protein sequence ID" value="MCX2742641.1"/>
    <property type="molecule type" value="Genomic_DNA"/>
</dbReference>
<dbReference type="Gene3D" id="2.160.20.120">
    <property type="match status" value="1"/>
</dbReference>
<protein>
    <submittedName>
        <fullName evidence="2">DUF2807 domain-containing protein</fullName>
    </submittedName>
</protein>
<reference evidence="2 3" key="1">
    <citation type="submission" date="2022-11" db="EMBL/GenBank/DDBJ databases">
        <title>The characterization of three novel Bacteroidetes species and genomic analysis of their roles in tidal elemental geochemical cycles.</title>
        <authorList>
            <person name="Ma K."/>
        </authorList>
    </citation>
    <scope>NUCLEOTIDE SEQUENCE [LARGE SCALE GENOMIC DNA]</scope>
    <source>
        <strain evidence="2 3">M17</strain>
    </source>
</reference>
<comment type="caution">
    <text evidence="2">The sequence shown here is derived from an EMBL/GenBank/DDBJ whole genome shotgun (WGS) entry which is preliminary data.</text>
</comment>
<evidence type="ECO:0000313" key="2">
    <source>
        <dbReference type="EMBL" id="MCX2742641.1"/>
    </source>
</evidence>
<name>A0ABT3RMF3_9BACT</name>
<evidence type="ECO:0000313" key="3">
    <source>
        <dbReference type="Proteomes" id="UP001209885"/>
    </source>
</evidence>
<organism evidence="2 3">
    <name type="scientific">Mangrovivirga halotolerans</name>
    <dbReference type="NCBI Taxonomy" id="2993936"/>
    <lineage>
        <taxon>Bacteria</taxon>
        <taxon>Pseudomonadati</taxon>
        <taxon>Bacteroidota</taxon>
        <taxon>Cytophagia</taxon>
        <taxon>Cytophagales</taxon>
        <taxon>Mangrovivirgaceae</taxon>
        <taxon>Mangrovivirga</taxon>
    </lineage>
</organism>
<dbReference type="RefSeq" id="WP_266054931.1">
    <property type="nucleotide sequence ID" value="NZ_JAPFQN010000002.1"/>
</dbReference>
<feature type="domain" description="Putative auto-transporter adhesin head GIN" evidence="1">
    <location>
        <begin position="43"/>
        <end position="228"/>
    </location>
</feature>
<evidence type="ECO:0000259" key="1">
    <source>
        <dbReference type="Pfam" id="PF10988"/>
    </source>
</evidence>
<keyword evidence="3" id="KW-1185">Reference proteome</keyword>
<dbReference type="Proteomes" id="UP001209885">
    <property type="component" value="Unassembled WGS sequence"/>
</dbReference>
<sequence>MKKLIYILPTILLLVVSCNDQDSFGCFKKAGGHAIEERPISTFSHIIIETGVDIRFSDSQTETITVEGPENLLHKIETNIYRDTLYIKDSNTCSWVRSPVRTMIHLPIPADVKIYYRGYGNLELQTVEPINTFDLEIDDGMGDINLQFATVGAVSIYNNSFSNVSLSGNADSLHFQYRNNFGQFDASTLQSKKVDLVYGGKNDVKINPTESITGVITGFGDVISLQRPPLVEVEEISGGKLIFKN</sequence>
<dbReference type="Pfam" id="PF10988">
    <property type="entry name" value="DUF2807"/>
    <property type="match status" value="1"/>
</dbReference>
<dbReference type="PROSITE" id="PS51257">
    <property type="entry name" value="PROKAR_LIPOPROTEIN"/>
    <property type="match status" value="1"/>
</dbReference>
<dbReference type="InterPro" id="IPR021255">
    <property type="entry name" value="DUF2807"/>
</dbReference>
<gene>
    <name evidence="2" type="ORF">OO013_02125</name>
</gene>
<accession>A0ABT3RMF3</accession>